<name>A0A2J6Q2F4_9HELO</name>
<dbReference type="EMBL" id="KZ613485">
    <property type="protein sequence ID" value="PMD20459.1"/>
    <property type="molecule type" value="Genomic_DNA"/>
</dbReference>
<dbReference type="Pfam" id="PF00010">
    <property type="entry name" value="HLH"/>
    <property type="match status" value="1"/>
</dbReference>
<organism evidence="3 4">
    <name type="scientific">Hyaloscypha hepaticicola</name>
    <dbReference type="NCBI Taxonomy" id="2082293"/>
    <lineage>
        <taxon>Eukaryota</taxon>
        <taxon>Fungi</taxon>
        <taxon>Dikarya</taxon>
        <taxon>Ascomycota</taxon>
        <taxon>Pezizomycotina</taxon>
        <taxon>Leotiomycetes</taxon>
        <taxon>Helotiales</taxon>
        <taxon>Hyaloscyphaceae</taxon>
        <taxon>Hyaloscypha</taxon>
    </lineage>
</organism>
<protein>
    <recommendedName>
        <fullName evidence="2">BHLH domain-containing protein</fullName>
    </recommendedName>
</protein>
<feature type="domain" description="BHLH" evidence="2">
    <location>
        <begin position="255"/>
        <end position="313"/>
    </location>
</feature>
<feature type="region of interest" description="Disordered" evidence="1">
    <location>
        <begin position="152"/>
        <end position="185"/>
    </location>
</feature>
<dbReference type="Gene3D" id="4.10.280.10">
    <property type="entry name" value="Helix-loop-helix DNA-binding domain"/>
    <property type="match status" value="1"/>
</dbReference>
<dbReference type="GO" id="GO:0046983">
    <property type="term" value="F:protein dimerization activity"/>
    <property type="evidence" value="ECO:0007669"/>
    <property type="project" value="InterPro"/>
</dbReference>
<feature type="compositionally biased region" description="Polar residues" evidence="1">
    <location>
        <begin position="247"/>
        <end position="256"/>
    </location>
</feature>
<dbReference type="PROSITE" id="PS50888">
    <property type="entry name" value="BHLH"/>
    <property type="match status" value="1"/>
</dbReference>
<proteinExistence type="predicted"/>
<dbReference type="OrthoDB" id="3549560at2759"/>
<sequence>MAWQNWDQNNNDGRRNEAAWHFSNTAPEPLHFSSQWQFSPNAAMLEWPQTYRMPIATASGAFVILPIDGCMSHFDNTFTDKAAWEDQWAWGSMGNAPCDGLGGGLDTEHYSPDLTACDRGIPPDSSNVITPISITQERDSFEKDFACVGKSYSTRRNGKPASMGKGEQIDRPRATTEASKPRWLVPSSDEDFCDMQYLTGNPAMAQFTDGQKPRTPQNHDYLEKIKLATLPIVSVASSRQRSKASRTRGSGSLLSETESHTQSEKHYRSKLNNQFSNLLEVLPVNNADGRSRSTMLVSKAETMDRAITYIEILEAEEKKLKEEGLILSGRVAAYQRLITGRGGRWERWPEN</sequence>
<evidence type="ECO:0000259" key="2">
    <source>
        <dbReference type="PROSITE" id="PS50888"/>
    </source>
</evidence>
<feature type="compositionally biased region" description="Basic and acidic residues" evidence="1">
    <location>
        <begin position="257"/>
        <end position="266"/>
    </location>
</feature>
<dbReference type="SUPFAM" id="SSF47459">
    <property type="entry name" value="HLH, helix-loop-helix DNA-binding domain"/>
    <property type="match status" value="1"/>
</dbReference>
<gene>
    <name evidence="3" type="ORF">NA56DRAFT_704802</name>
</gene>
<dbReference type="InterPro" id="IPR036638">
    <property type="entry name" value="HLH_DNA-bd_sf"/>
</dbReference>
<reference evidence="3 4" key="1">
    <citation type="submission" date="2016-05" db="EMBL/GenBank/DDBJ databases">
        <title>A degradative enzymes factory behind the ericoid mycorrhizal symbiosis.</title>
        <authorList>
            <consortium name="DOE Joint Genome Institute"/>
            <person name="Martino E."/>
            <person name="Morin E."/>
            <person name="Grelet G."/>
            <person name="Kuo A."/>
            <person name="Kohler A."/>
            <person name="Daghino S."/>
            <person name="Barry K."/>
            <person name="Choi C."/>
            <person name="Cichocki N."/>
            <person name="Clum A."/>
            <person name="Copeland A."/>
            <person name="Hainaut M."/>
            <person name="Haridas S."/>
            <person name="Labutti K."/>
            <person name="Lindquist E."/>
            <person name="Lipzen A."/>
            <person name="Khouja H.-R."/>
            <person name="Murat C."/>
            <person name="Ohm R."/>
            <person name="Olson A."/>
            <person name="Spatafora J."/>
            <person name="Veneault-Fourrey C."/>
            <person name="Henrissat B."/>
            <person name="Grigoriev I."/>
            <person name="Martin F."/>
            <person name="Perotto S."/>
        </authorList>
    </citation>
    <scope>NUCLEOTIDE SEQUENCE [LARGE SCALE GENOMIC DNA]</scope>
    <source>
        <strain evidence="3 4">UAMH 7357</strain>
    </source>
</reference>
<accession>A0A2J6Q2F4</accession>
<evidence type="ECO:0000313" key="3">
    <source>
        <dbReference type="EMBL" id="PMD20459.1"/>
    </source>
</evidence>
<dbReference type="SMART" id="SM00353">
    <property type="entry name" value="HLH"/>
    <property type="match status" value="1"/>
</dbReference>
<dbReference type="Proteomes" id="UP000235672">
    <property type="component" value="Unassembled WGS sequence"/>
</dbReference>
<evidence type="ECO:0000256" key="1">
    <source>
        <dbReference type="SAM" id="MobiDB-lite"/>
    </source>
</evidence>
<evidence type="ECO:0000313" key="4">
    <source>
        <dbReference type="Proteomes" id="UP000235672"/>
    </source>
</evidence>
<dbReference type="InterPro" id="IPR011598">
    <property type="entry name" value="bHLH_dom"/>
</dbReference>
<keyword evidence="4" id="KW-1185">Reference proteome</keyword>
<feature type="region of interest" description="Disordered" evidence="1">
    <location>
        <begin position="236"/>
        <end position="267"/>
    </location>
</feature>
<dbReference type="AlphaFoldDB" id="A0A2J6Q2F4"/>